<feature type="transmembrane region" description="Helical" evidence="7">
    <location>
        <begin position="450"/>
        <end position="474"/>
    </location>
</feature>
<keyword evidence="9" id="KW-1185">Reference proteome</keyword>
<dbReference type="InterPro" id="IPR045069">
    <property type="entry name" value="MATE_euk"/>
</dbReference>
<reference evidence="8 9" key="1">
    <citation type="journal article" date="2023" name="Hortic Res">
        <title>Pangenome of water caltrop reveals structural variations and asymmetric subgenome divergence after allopolyploidization.</title>
        <authorList>
            <person name="Zhang X."/>
            <person name="Chen Y."/>
            <person name="Wang L."/>
            <person name="Yuan Y."/>
            <person name="Fang M."/>
            <person name="Shi L."/>
            <person name="Lu R."/>
            <person name="Comes H.P."/>
            <person name="Ma Y."/>
            <person name="Chen Y."/>
            <person name="Huang G."/>
            <person name="Zhou Y."/>
            <person name="Zheng Z."/>
            <person name="Qiu Y."/>
        </authorList>
    </citation>
    <scope>NUCLEOTIDE SEQUENCE [LARGE SCALE GENOMIC DNA]</scope>
    <source>
        <tissue evidence="8">Roots</tissue>
    </source>
</reference>
<feature type="transmembrane region" description="Helical" evidence="7">
    <location>
        <begin position="49"/>
        <end position="74"/>
    </location>
</feature>
<dbReference type="NCBIfam" id="TIGR00797">
    <property type="entry name" value="matE"/>
    <property type="match status" value="1"/>
</dbReference>
<feature type="transmembrane region" description="Helical" evidence="7">
    <location>
        <begin position="348"/>
        <end position="369"/>
    </location>
</feature>
<evidence type="ECO:0000256" key="2">
    <source>
        <dbReference type="ARBA" id="ARBA00010199"/>
    </source>
</evidence>
<evidence type="ECO:0000256" key="4">
    <source>
        <dbReference type="ARBA" id="ARBA00022692"/>
    </source>
</evidence>
<evidence type="ECO:0000256" key="5">
    <source>
        <dbReference type="ARBA" id="ARBA00022989"/>
    </source>
</evidence>
<feature type="transmembrane region" description="Helical" evidence="7">
    <location>
        <begin position="94"/>
        <end position="118"/>
    </location>
</feature>
<dbReference type="GO" id="GO:1990961">
    <property type="term" value="P:xenobiotic detoxification by transmembrane export across the plasma membrane"/>
    <property type="evidence" value="ECO:0007669"/>
    <property type="project" value="InterPro"/>
</dbReference>
<organism evidence="8 9">
    <name type="scientific">Trapa incisa</name>
    <dbReference type="NCBI Taxonomy" id="236973"/>
    <lineage>
        <taxon>Eukaryota</taxon>
        <taxon>Viridiplantae</taxon>
        <taxon>Streptophyta</taxon>
        <taxon>Embryophyta</taxon>
        <taxon>Tracheophyta</taxon>
        <taxon>Spermatophyta</taxon>
        <taxon>Magnoliopsida</taxon>
        <taxon>eudicotyledons</taxon>
        <taxon>Gunneridae</taxon>
        <taxon>Pentapetalae</taxon>
        <taxon>rosids</taxon>
        <taxon>malvids</taxon>
        <taxon>Myrtales</taxon>
        <taxon>Lythraceae</taxon>
        <taxon>Trapa</taxon>
    </lineage>
</organism>
<gene>
    <name evidence="8" type="ORF">SAY87_007369</name>
</gene>
<keyword evidence="3" id="KW-0813">Transport</keyword>
<feature type="transmembrane region" description="Helical" evidence="7">
    <location>
        <begin position="229"/>
        <end position="252"/>
    </location>
</feature>
<evidence type="ECO:0000256" key="1">
    <source>
        <dbReference type="ARBA" id="ARBA00004141"/>
    </source>
</evidence>
<keyword evidence="4 7" id="KW-0812">Transmembrane</keyword>
<evidence type="ECO:0000313" key="8">
    <source>
        <dbReference type="EMBL" id="KAK4757242.1"/>
    </source>
</evidence>
<evidence type="ECO:0000256" key="7">
    <source>
        <dbReference type="RuleBase" id="RU004914"/>
    </source>
</evidence>
<feature type="transmembrane region" description="Helical" evidence="7">
    <location>
        <begin position="195"/>
        <end position="217"/>
    </location>
</feature>
<dbReference type="EMBL" id="JAXIOK010000013">
    <property type="protein sequence ID" value="KAK4757242.1"/>
    <property type="molecule type" value="Genomic_DNA"/>
</dbReference>
<dbReference type="GO" id="GO:0016020">
    <property type="term" value="C:membrane"/>
    <property type="evidence" value="ECO:0007669"/>
    <property type="project" value="UniProtKB-SubCell"/>
</dbReference>
<comment type="subcellular location">
    <subcellularLocation>
        <location evidence="1">Membrane</location>
        <topology evidence="1">Multi-pass membrane protein</topology>
    </subcellularLocation>
</comment>
<dbReference type="CDD" id="cd13132">
    <property type="entry name" value="MATE_eukaryotic"/>
    <property type="match status" value="1"/>
</dbReference>
<name>A0AAN7K133_9MYRT</name>
<feature type="transmembrane region" description="Helical" evidence="7">
    <location>
        <begin position="272"/>
        <end position="297"/>
    </location>
</feature>
<comment type="similarity">
    <text evidence="2 7">Belongs to the multi antimicrobial extrusion (MATE) (TC 2.A.66.1) family.</text>
</comment>
<sequence length="557" mass="60948">MGALTEDSIQKEALLLNETTVVWRRMRIGAVDITDRKLMKKWVDESKKTWEIAAPAILTSVAQFSLSFVTATFVGHIGAVELAAVSIVDNVLEGFVYGIMLGMGSALETLCGQAVGAGQFNMLGIYMQRSWIITGTTTFFLTPVYLFASPLLKALHQDKHISEVAGRYSKWVIPQLFAYALNFPIQKFLQSQSKVWVMTFISIAALAFHGGLNWLLITRFNHGLFGAAMAGNISWWFMVMAQMVYVVSGYFPEAWTGLSFQAFKSLAGFVKLSLASAVMLCLELWYYTAVILMVGILKNPEVAVDAVSICMNLLTWTLMVALGFNAAVSVRVSNELGAGDPKAAEFSVVVSLLTSTFIGLIFTAAILATTNEFPKIFTKTGEVISATSKLGYYLAATIFLNSIQPVLHGLCIFIHPSDCKCISFSSFTSHQMPVNIQTFKYDSEANRIHLTGVAVGAGWQISVALINIGCYYIVGLPIGAVLGYKFKHGAQGIWIGMLIGCLVQTLVLLYVIFKTNWQKEASKAEERMRTWGGTTGTQETTTELSHMNGGAVDGEKQ</sequence>
<dbReference type="AlphaFoldDB" id="A0AAN7K133"/>
<keyword evidence="6 7" id="KW-0472">Membrane</keyword>
<dbReference type="InterPro" id="IPR002528">
    <property type="entry name" value="MATE_fam"/>
</dbReference>
<dbReference type="GO" id="GO:0042910">
    <property type="term" value="F:xenobiotic transmembrane transporter activity"/>
    <property type="evidence" value="ECO:0007669"/>
    <property type="project" value="InterPro"/>
</dbReference>
<feature type="transmembrane region" description="Helical" evidence="7">
    <location>
        <begin position="309"/>
        <end position="328"/>
    </location>
</feature>
<dbReference type="PANTHER" id="PTHR11206">
    <property type="entry name" value="MULTIDRUG RESISTANCE PROTEIN"/>
    <property type="match status" value="1"/>
</dbReference>
<evidence type="ECO:0000256" key="6">
    <source>
        <dbReference type="ARBA" id="ARBA00023136"/>
    </source>
</evidence>
<feature type="transmembrane region" description="Helical" evidence="7">
    <location>
        <begin position="494"/>
        <end position="513"/>
    </location>
</feature>
<dbReference type="Proteomes" id="UP001345219">
    <property type="component" value="Chromosome 6"/>
</dbReference>
<dbReference type="Pfam" id="PF01554">
    <property type="entry name" value="MatE"/>
    <property type="match status" value="2"/>
</dbReference>
<accession>A0AAN7K133</accession>
<protein>
    <recommendedName>
        <fullName evidence="7">Protein DETOXIFICATION</fullName>
    </recommendedName>
    <alternativeName>
        <fullName evidence="7">Multidrug and toxic compound extrusion protein</fullName>
    </alternativeName>
</protein>
<dbReference type="GO" id="GO:0015297">
    <property type="term" value="F:antiporter activity"/>
    <property type="evidence" value="ECO:0007669"/>
    <property type="project" value="InterPro"/>
</dbReference>
<proteinExistence type="inferred from homology"/>
<feature type="transmembrane region" description="Helical" evidence="7">
    <location>
        <begin position="130"/>
        <end position="148"/>
    </location>
</feature>
<evidence type="ECO:0000313" key="9">
    <source>
        <dbReference type="Proteomes" id="UP001345219"/>
    </source>
</evidence>
<keyword evidence="5 7" id="KW-1133">Transmembrane helix</keyword>
<evidence type="ECO:0000256" key="3">
    <source>
        <dbReference type="ARBA" id="ARBA00022448"/>
    </source>
</evidence>
<comment type="caution">
    <text evidence="8">The sequence shown here is derived from an EMBL/GenBank/DDBJ whole genome shotgun (WGS) entry which is preliminary data.</text>
</comment>